<dbReference type="PANTHER" id="PTHR30106:SF1">
    <property type="entry name" value="UPF0324 MEMBRANE PROTEIN FN0533"/>
    <property type="match status" value="1"/>
</dbReference>
<feature type="transmembrane region" description="Helical" evidence="8">
    <location>
        <begin position="262"/>
        <end position="280"/>
    </location>
</feature>
<dbReference type="RefSeq" id="WP_092259711.1">
    <property type="nucleotide sequence ID" value="NZ_CP047199.1"/>
</dbReference>
<evidence type="ECO:0000256" key="8">
    <source>
        <dbReference type="SAM" id="Phobius"/>
    </source>
</evidence>
<organism evidence="9 10">
    <name type="scientific">Corynebacterium cystitidis DSM 20524</name>
    <dbReference type="NCBI Taxonomy" id="1121357"/>
    <lineage>
        <taxon>Bacteria</taxon>
        <taxon>Bacillati</taxon>
        <taxon>Actinomycetota</taxon>
        <taxon>Actinomycetes</taxon>
        <taxon>Mycobacteriales</taxon>
        <taxon>Corynebacteriaceae</taxon>
        <taxon>Corynebacterium</taxon>
    </lineage>
</organism>
<dbReference type="InterPro" id="IPR018383">
    <property type="entry name" value="UPF0324_pro"/>
</dbReference>
<evidence type="ECO:0000256" key="2">
    <source>
        <dbReference type="ARBA" id="ARBA00007977"/>
    </source>
</evidence>
<keyword evidence="10" id="KW-1185">Reference proteome</keyword>
<dbReference type="PANTHER" id="PTHR30106">
    <property type="entry name" value="INNER MEMBRANE PROTEIN YEIH-RELATED"/>
    <property type="match status" value="1"/>
</dbReference>
<evidence type="ECO:0000256" key="7">
    <source>
        <dbReference type="SAM" id="MobiDB-lite"/>
    </source>
</evidence>
<name>A0A1H9UXD3_9CORY</name>
<feature type="transmembrane region" description="Helical" evidence="8">
    <location>
        <begin position="142"/>
        <end position="162"/>
    </location>
</feature>
<feature type="transmembrane region" description="Helical" evidence="8">
    <location>
        <begin position="196"/>
        <end position="218"/>
    </location>
</feature>
<comment type="subcellular location">
    <subcellularLocation>
        <location evidence="1">Cell membrane</location>
        <topology evidence="1">Multi-pass membrane protein</topology>
    </subcellularLocation>
</comment>
<gene>
    <name evidence="9" type="ORF">SAMN05661109_01981</name>
</gene>
<feature type="transmembrane region" description="Helical" evidence="8">
    <location>
        <begin position="113"/>
        <end position="136"/>
    </location>
</feature>
<evidence type="ECO:0000256" key="4">
    <source>
        <dbReference type="ARBA" id="ARBA00022692"/>
    </source>
</evidence>
<feature type="transmembrane region" description="Helical" evidence="8">
    <location>
        <begin position="371"/>
        <end position="400"/>
    </location>
</feature>
<proteinExistence type="inferred from homology"/>
<evidence type="ECO:0000256" key="1">
    <source>
        <dbReference type="ARBA" id="ARBA00004651"/>
    </source>
</evidence>
<accession>A0A1H9UXD3</accession>
<keyword evidence="3" id="KW-1003">Cell membrane</keyword>
<sequence length="401" mass="42055">MSQYSTSRAATTNCQAAPEPTEPTEPTSHTSTTTPTHHKAWTGGGVIVVFGLAICVSILVSRVPDWAEGTWFGPLSKSIEFPIYAIILGFAANAILSLLGWSEKMSAAFRTELFIKTGLVLLGSTVNLGVIVTAAAPAVLQAIALIATVFLLTWWFAGLLGVDNHLRALLASALSICGVSAAVAAAGAVHAKKEQLAYTAGLVIVFAVPSIFLLPWLAELMGLSAPVAGAWIGGNIDTTAAVTAAGAVAGDDVLEYAAIVKMTQNALIGFVAVALSLYFTMKVDRSAATVKPHWGEVWTRFPKFVLGFIAASILVTVLAAIYPAAASGGWLDAGLDAAKSLQTFLFTLAFVSIGLEFRFESLRQAGWKPIVVFAFGTTVNLIVGLFLAWLFFGVIFAGMLA</sequence>
<reference evidence="10" key="1">
    <citation type="submission" date="2016-10" db="EMBL/GenBank/DDBJ databases">
        <authorList>
            <person name="Varghese N."/>
            <person name="Submissions S."/>
        </authorList>
    </citation>
    <scope>NUCLEOTIDE SEQUENCE [LARGE SCALE GENOMIC DNA]</scope>
    <source>
        <strain evidence="10">DSM 20524</strain>
    </source>
</reference>
<keyword evidence="5 8" id="KW-1133">Transmembrane helix</keyword>
<feature type="transmembrane region" description="Helical" evidence="8">
    <location>
        <begin position="40"/>
        <end position="61"/>
    </location>
</feature>
<dbReference type="Proteomes" id="UP000198929">
    <property type="component" value="Unassembled WGS sequence"/>
</dbReference>
<feature type="transmembrane region" description="Helical" evidence="8">
    <location>
        <begin position="341"/>
        <end position="359"/>
    </location>
</feature>
<feature type="transmembrane region" description="Helical" evidence="8">
    <location>
        <begin position="301"/>
        <end position="321"/>
    </location>
</feature>
<protein>
    <submittedName>
        <fullName evidence="9">Conserved hypothetical integral membrane protein</fullName>
    </submittedName>
</protein>
<evidence type="ECO:0000313" key="9">
    <source>
        <dbReference type="EMBL" id="SES14106.1"/>
    </source>
</evidence>
<dbReference type="AlphaFoldDB" id="A0A1H9UXD3"/>
<evidence type="ECO:0000256" key="6">
    <source>
        <dbReference type="ARBA" id="ARBA00023136"/>
    </source>
</evidence>
<feature type="transmembrane region" description="Helical" evidence="8">
    <location>
        <begin position="81"/>
        <end position="101"/>
    </location>
</feature>
<evidence type="ECO:0000256" key="5">
    <source>
        <dbReference type="ARBA" id="ARBA00022989"/>
    </source>
</evidence>
<evidence type="ECO:0000313" key="10">
    <source>
        <dbReference type="Proteomes" id="UP000198929"/>
    </source>
</evidence>
<keyword evidence="4 8" id="KW-0812">Transmembrane</keyword>
<dbReference type="Pfam" id="PF03601">
    <property type="entry name" value="Cons_hypoth698"/>
    <property type="match status" value="1"/>
</dbReference>
<comment type="similarity">
    <text evidence="2">Belongs to the UPF0324 family.</text>
</comment>
<feature type="transmembrane region" description="Helical" evidence="8">
    <location>
        <begin position="230"/>
        <end position="250"/>
    </location>
</feature>
<feature type="transmembrane region" description="Helical" evidence="8">
    <location>
        <begin position="169"/>
        <end position="190"/>
    </location>
</feature>
<evidence type="ECO:0000256" key="3">
    <source>
        <dbReference type="ARBA" id="ARBA00022475"/>
    </source>
</evidence>
<feature type="region of interest" description="Disordered" evidence="7">
    <location>
        <begin position="1"/>
        <end position="38"/>
    </location>
</feature>
<dbReference type="GO" id="GO:0005886">
    <property type="term" value="C:plasma membrane"/>
    <property type="evidence" value="ECO:0007669"/>
    <property type="project" value="UniProtKB-SubCell"/>
</dbReference>
<keyword evidence="6 8" id="KW-0472">Membrane</keyword>
<dbReference type="EMBL" id="FOGQ01000009">
    <property type="protein sequence ID" value="SES14106.1"/>
    <property type="molecule type" value="Genomic_DNA"/>
</dbReference>
<feature type="compositionally biased region" description="Low complexity" evidence="7">
    <location>
        <begin position="24"/>
        <end position="35"/>
    </location>
</feature>
<feature type="compositionally biased region" description="Polar residues" evidence="7">
    <location>
        <begin position="1"/>
        <end position="15"/>
    </location>
</feature>